<dbReference type="PIRSF" id="PIRSF000538">
    <property type="entry name" value="GlpK"/>
    <property type="match status" value="1"/>
</dbReference>
<evidence type="ECO:0000313" key="6">
    <source>
        <dbReference type="EMBL" id="PSL25694.1"/>
    </source>
</evidence>
<dbReference type="RefSeq" id="WP_106597590.1">
    <property type="nucleotide sequence ID" value="NZ_PYAS01000011.1"/>
</dbReference>
<evidence type="ECO:0000259" key="4">
    <source>
        <dbReference type="Pfam" id="PF00370"/>
    </source>
</evidence>
<dbReference type="PANTHER" id="PTHR43095">
    <property type="entry name" value="SUGAR KINASE"/>
    <property type="match status" value="1"/>
</dbReference>
<dbReference type="EMBL" id="PYAS01000011">
    <property type="protein sequence ID" value="PSL25694.1"/>
    <property type="molecule type" value="Genomic_DNA"/>
</dbReference>
<dbReference type="InterPro" id="IPR018484">
    <property type="entry name" value="FGGY_N"/>
</dbReference>
<dbReference type="GO" id="GO:0005975">
    <property type="term" value="P:carbohydrate metabolic process"/>
    <property type="evidence" value="ECO:0007669"/>
    <property type="project" value="InterPro"/>
</dbReference>
<organism evidence="6 7">
    <name type="scientific">Dyadobacter jiangsuensis</name>
    <dbReference type="NCBI Taxonomy" id="1591085"/>
    <lineage>
        <taxon>Bacteria</taxon>
        <taxon>Pseudomonadati</taxon>
        <taxon>Bacteroidota</taxon>
        <taxon>Cytophagia</taxon>
        <taxon>Cytophagales</taxon>
        <taxon>Spirosomataceae</taxon>
        <taxon>Dyadobacter</taxon>
    </lineage>
</organism>
<dbReference type="InterPro" id="IPR043129">
    <property type="entry name" value="ATPase_NBD"/>
</dbReference>
<dbReference type="InterPro" id="IPR050406">
    <property type="entry name" value="FGGY_Carb_Kinase"/>
</dbReference>
<sequence>MTLKQAYLVADIGTGNVRVAIANPTGTILGVASGDMRYQKDEHYPESIFFDPDTLWEQIKGLAKTALAQAGEVTITAITATSQREGIVALDKTGKSLIGMPNIDHRGREWEDITPDKHEVYKLTGRYPTSLFSALKLVGVRERRPELWQQVSTFLSISDWAQYMFSGVQGYEHSQASETLLYDVEKGQWSQELCAKYQLDTSLLPQLVHSGTILGRIQPDIATELGISDTAEVVVGGSDTQLAILSIEPSVEDIVIVSGTTTPIIKIADHYITDARERTWTNRHTDHTKFLLEANAGVTGLNYQRLKEIFYPNEPYELIETEVAAIRDTHCVGALGSLLAGEQSPLIRGGFIFNTPVSHQLSRAHFVWATLWDIACSISENYNVLREVTNHEQDYVWMCGGGVRSGLLRQFIANLLGKKVLIRTNYRQASVSGGVAICNNALGIPNHSPETLEVTEPDGDVTYQEWYNEWKTARNTLKSITRQ</sequence>
<dbReference type="PANTHER" id="PTHR43095:SF2">
    <property type="entry name" value="GLUCONOKINASE"/>
    <property type="match status" value="1"/>
</dbReference>
<dbReference type="CDD" id="cd07798">
    <property type="entry name" value="ASKHA_NBD_FGGY_YoaC-like"/>
    <property type="match status" value="1"/>
</dbReference>
<name>A0A2P8FVE2_9BACT</name>
<reference evidence="6 7" key="1">
    <citation type="submission" date="2018-03" db="EMBL/GenBank/DDBJ databases">
        <title>Genomic Encyclopedia of Archaeal and Bacterial Type Strains, Phase II (KMG-II): from individual species to whole genera.</title>
        <authorList>
            <person name="Goeker M."/>
        </authorList>
    </citation>
    <scope>NUCLEOTIDE SEQUENCE [LARGE SCALE GENOMIC DNA]</scope>
    <source>
        <strain evidence="6 7">DSM 29057</strain>
    </source>
</reference>
<evidence type="ECO:0000256" key="1">
    <source>
        <dbReference type="ARBA" id="ARBA00009156"/>
    </source>
</evidence>
<keyword evidence="2" id="KW-0808">Transferase</keyword>
<keyword evidence="7" id="KW-1185">Reference proteome</keyword>
<evidence type="ECO:0000259" key="5">
    <source>
        <dbReference type="Pfam" id="PF02782"/>
    </source>
</evidence>
<keyword evidence="3 6" id="KW-0418">Kinase</keyword>
<feature type="domain" description="Carbohydrate kinase FGGY N-terminal" evidence="4">
    <location>
        <begin position="7"/>
        <end position="245"/>
    </location>
</feature>
<dbReference type="AlphaFoldDB" id="A0A2P8FVE2"/>
<evidence type="ECO:0000256" key="3">
    <source>
        <dbReference type="ARBA" id="ARBA00022777"/>
    </source>
</evidence>
<dbReference type="InterPro" id="IPR018485">
    <property type="entry name" value="FGGY_C"/>
</dbReference>
<evidence type="ECO:0000256" key="2">
    <source>
        <dbReference type="ARBA" id="ARBA00022679"/>
    </source>
</evidence>
<dbReference type="Proteomes" id="UP000241964">
    <property type="component" value="Unassembled WGS sequence"/>
</dbReference>
<proteinExistence type="inferred from homology"/>
<feature type="domain" description="Carbohydrate kinase FGGY C-terminal" evidence="5">
    <location>
        <begin position="344"/>
        <end position="438"/>
    </location>
</feature>
<comment type="caution">
    <text evidence="6">The sequence shown here is derived from an EMBL/GenBank/DDBJ whole genome shotgun (WGS) entry which is preliminary data.</text>
</comment>
<gene>
    <name evidence="6" type="ORF">CLV60_111145</name>
</gene>
<dbReference type="GO" id="GO:0016301">
    <property type="term" value="F:kinase activity"/>
    <property type="evidence" value="ECO:0007669"/>
    <property type="project" value="UniProtKB-KW"/>
</dbReference>
<dbReference type="Gene3D" id="3.30.420.40">
    <property type="match status" value="2"/>
</dbReference>
<dbReference type="Pfam" id="PF00370">
    <property type="entry name" value="FGGY_N"/>
    <property type="match status" value="1"/>
</dbReference>
<dbReference type="InterPro" id="IPR000577">
    <property type="entry name" value="Carb_kinase_FGGY"/>
</dbReference>
<accession>A0A2P8FVE2</accession>
<evidence type="ECO:0000313" key="7">
    <source>
        <dbReference type="Proteomes" id="UP000241964"/>
    </source>
</evidence>
<comment type="similarity">
    <text evidence="1">Belongs to the FGGY kinase family.</text>
</comment>
<protein>
    <submittedName>
        <fullName evidence="6">Autoinducer 2 (AI-2) kinase</fullName>
    </submittedName>
</protein>
<dbReference type="OrthoDB" id="9805576at2"/>
<dbReference type="Pfam" id="PF02782">
    <property type="entry name" value="FGGY_C"/>
    <property type="match status" value="1"/>
</dbReference>
<dbReference type="SUPFAM" id="SSF53067">
    <property type="entry name" value="Actin-like ATPase domain"/>
    <property type="match status" value="2"/>
</dbReference>